<reference evidence="1" key="1">
    <citation type="submission" date="2018-05" db="EMBL/GenBank/DDBJ databases">
        <authorList>
            <person name="Lanie J.A."/>
            <person name="Ng W.-L."/>
            <person name="Kazmierczak K.M."/>
            <person name="Andrzejewski T.M."/>
            <person name="Davidsen T.M."/>
            <person name="Wayne K.J."/>
            <person name="Tettelin H."/>
            <person name="Glass J.I."/>
            <person name="Rusch D."/>
            <person name="Podicherti R."/>
            <person name="Tsui H.-C.T."/>
            <person name="Winkler M.E."/>
        </authorList>
    </citation>
    <scope>NUCLEOTIDE SEQUENCE</scope>
</reference>
<accession>A0A382Z1V7</accession>
<organism evidence="1">
    <name type="scientific">marine metagenome</name>
    <dbReference type="NCBI Taxonomy" id="408172"/>
    <lineage>
        <taxon>unclassified sequences</taxon>
        <taxon>metagenomes</taxon>
        <taxon>ecological metagenomes</taxon>
    </lineage>
</organism>
<sequence>MILKNNLSQSFGNEPKRSNICPECGEAQVLEWDSVGDGRNITLTSSSHEECYEKYRKNIQESRLKAVS</sequence>
<dbReference type="AlphaFoldDB" id="A0A382Z1V7"/>
<proteinExistence type="predicted"/>
<evidence type="ECO:0000313" key="1">
    <source>
        <dbReference type="EMBL" id="SVD89504.1"/>
    </source>
</evidence>
<name>A0A382Z1V7_9ZZZZ</name>
<gene>
    <name evidence="1" type="ORF">METZ01_LOCUS442358</name>
</gene>
<protein>
    <submittedName>
        <fullName evidence="1">Uncharacterized protein</fullName>
    </submittedName>
</protein>
<dbReference type="EMBL" id="UINC01180353">
    <property type="protein sequence ID" value="SVD89504.1"/>
    <property type="molecule type" value="Genomic_DNA"/>
</dbReference>